<dbReference type="PANTHER" id="PTHR19134">
    <property type="entry name" value="RECEPTOR-TYPE TYROSINE-PROTEIN PHOSPHATASE"/>
    <property type="match status" value="1"/>
</dbReference>
<evidence type="ECO:0000259" key="5">
    <source>
        <dbReference type="PROSITE" id="PS50055"/>
    </source>
</evidence>
<evidence type="ECO:0000256" key="4">
    <source>
        <dbReference type="ARBA" id="ARBA00022912"/>
    </source>
</evidence>
<evidence type="ECO:0000313" key="7">
    <source>
        <dbReference type="EMBL" id="AGQ20206.1"/>
    </source>
</evidence>
<evidence type="ECO:0000256" key="3">
    <source>
        <dbReference type="ARBA" id="ARBA00022801"/>
    </source>
</evidence>
<dbReference type="InterPro" id="IPR000387">
    <property type="entry name" value="Tyr_Pase_dom"/>
</dbReference>
<dbReference type="InterPro" id="IPR003595">
    <property type="entry name" value="Tyr_Pase_cat"/>
</dbReference>
<dbReference type="SMART" id="SM00404">
    <property type="entry name" value="PTPc_motif"/>
    <property type="match status" value="1"/>
</dbReference>
<dbReference type="InterPro" id="IPR000242">
    <property type="entry name" value="PTP_cat"/>
</dbReference>
<dbReference type="Gene3D" id="3.90.190.10">
    <property type="entry name" value="Protein tyrosine phosphatase superfamily"/>
    <property type="match status" value="1"/>
</dbReference>
<dbReference type="SUPFAM" id="SSF52799">
    <property type="entry name" value="(Phosphotyrosine protein) phosphatases II"/>
    <property type="match status" value="1"/>
</dbReference>
<reference evidence="7" key="1">
    <citation type="journal article" date="2013" name="J. Gen. Virol.">
        <title>Ultrastructural and genomic characterization of a second banchine polydnavirus confirms the existence of shared features within this ichnovirus lineage.</title>
        <authorList>
            <person name="Djoumad A."/>
            <person name="Stoltz D."/>
            <person name="Beliveau C."/>
            <person name="Boyle B."/>
            <person name="Kuhn L."/>
            <person name="Cusson M."/>
        </authorList>
    </citation>
    <scope>NUCLEOTIDE SEQUENCE</scope>
</reference>
<sequence>MFSKLNRNEETLKRKYEKKIRPIVEWKSYDTLLEGMEEFLHLSAFMDPVNRTKNRSEQVPCWDHSRIHLSNPDPSADATDDYIHANYVKGFEKKKKYIITQSPLPETVLDFFKMVDQYDCEVIVALTEILEDGQSEVDAYWPTILGSNQNIGNYIIRNSKIEKKSDYTKYLLSIEDTTVPEKLRKVHLFHYYQWPAEAPPKNIDSFIHFTLAINTQVKECAKSGNMGPIVVHGKTGLGRPATFCTIYTCFEQMLKKEGPHVVSTILDIQKQRHSSLPTEAQFLFIFQVLKELVNYM</sequence>
<dbReference type="PROSITE" id="PS50056">
    <property type="entry name" value="TYR_PHOSPHATASE_2"/>
    <property type="match status" value="1"/>
</dbReference>
<keyword evidence="3" id="KW-0378">Hydrolase</keyword>
<keyword evidence="4" id="KW-0904">Protein phosphatase</keyword>
<comment type="similarity">
    <text evidence="1">Belongs to the protein-tyrosine phosphatase family.</text>
</comment>
<dbReference type="CDD" id="cd00047">
    <property type="entry name" value="PTPc"/>
    <property type="match status" value="1"/>
</dbReference>
<name>S5DMM5_9VIRU</name>
<evidence type="ECO:0000256" key="2">
    <source>
        <dbReference type="ARBA" id="ARBA00013064"/>
    </source>
</evidence>
<feature type="domain" description="Tyrosine specific protein phosphatases" evidence="6">
    <location>
        <begin position="204"/>
        <end position="283"/>
    </location>
</feature>
<organism evidence="7">
    <name type="scientific">Apophua simplicipes ichnovirus</name>
    <dbReference type="NCBI Taxonomy" id="1329648"/>
    <lineage>
        <taxon>Viruses</taxon>
        <taxon>Viruses incertae sedis</taxon>
        <taxon>Polydnaviriformidae</taxon>
        <taxon>Ichnoviriform</taxon>
    </lineage>
</organism>
<proteinExistence type="inferred from homology"/>
<accession>S5DMM5</accession>
<dbReference type="InterPro" id="IPR029021">
    <property type="entry name" value="Prot-tyrosine_phosphatase-like"/>
</dbReference>
<feature type="domain" description="Tyrosine-protein phosphatase" evidence="5">
    <location>
        <begin position="48"/>
        <end position="292"/>
    </location>
</feature>
<dbReference type="EMBL" id="KC752301">
    <property type="protein sequence ID" value="AGQ20206.1"/>
    <property type="molecule type" value="Genomic_DNA"/>
</dbReference>
<evidence type="ECO:0000259" key="6">
    <source>
        <dbReference type="PROSITE" id="PS50056"/>
    </source>
</evidence>
<dbReference type="GO" id="GO:0004725">
    <property type="term" value="F:protein tyrosine phosphatase activity"/>
    <property type="evidence" value="ECO:0007669"/>
    <property type="project" value="UniProtKB-EC"/>
</dbReference>
<dbReference type="Pfam" id="PF00102">
    <property type="entry name" value="Y_phosphatase"/>
    <property type="match status" value="1"/>
</dbReference>
<protein>
    <recommendedName>
        <fullName evidence="2">protein-tyrosine-phosphatase</fullName>
        <ecNumber evidence="2">3.1.3.48</ecNumber>
    </recommendedName>
</protein>
<dbReference type="EC" id="3.1.3.48" evidence="2"/>
<evidence type="ECO:0000256" key="1">
    <source>
        <dbReference type="ARBA" id="ARBA00009580"/>
    </source>
</evidence>
<dbReference type="SMART" id="SM00194">
    <property type="entry name" value="PTPc"/>
    <property type="match status" value="1"/>
</dbReference>
<dbReference type="PRINTS" id="PR00700">
    <property type="entry name" value="PRTYPHPHTASE"/>
</dbReference>
<dbReference type="PROSITE" id="PS50055">
    <property type="entry name" value="TYR_PHOSPHATASE_PTP"/>
    <property type="match status" value="1"/>
</dbReference>
<dbReference type="InterPro" id="IPR050348">
    <property type="entry name" value="Protein-Tyr_Phosphatase"/>
</dbReference>
<dbReference type="PANTHER" id="PTHR19134:SF562">
    <property type="entry name" value="PROTEIN-TYROSINE-PHOSPHATASE"/>
    <property type="match status" value="1"/>
</dbReference>